<dbReference type="Pfam" id="PF12796">
    <property type="entry name" value="Ank_2"/>
    <property type="match status" value="1"/>
</dbReference>
<keyword evidence="1" id="KW-0677">Repeat</keyword>
<dbReference type="PROSITE" id="PS50088">
    <property type="entry name" value="ANK_REPEAT"/>
    <property type="match status" value="1"/>
</dbReference>
<dbReference type="Gene3D" id="1.25.40.20">
    <property type="entry name" value="Ankyrin repeat-containing domain"/>
    <property type="match status" value="1"/>
</dbReference>
<dbReference type="InterPro" id="IPR036770">
    <property type="entry name" value="Ankyrin_rpt-contain_sf"/>
</dbReference>
<dbReference type="EMBL" id="JAQQWM010000009">
    <property type="protein sequence ID" value="KAK8046370.1"/>
    <property type="molecule type" value="Genomic_DNA"/>
</dbReference>
<dbReference type="PANTHER" id="PTHR24123:SF33">
    <property type="entry name" value="PROTEIN HOS4"/>
    <property type="match status" value="1"/>
</dbReference>
<accession>A0ABR1TKB4</accession>
<reference evidence="5 6" key="1">
    <citation type="submission" date="2023-01" db="EMBL/GenBank/DDBJ databases">
        <title>Analysis of 21 Apiospora genomes using comparative genomics revels a genus with tremendous synthesis potential of carbohydrate active enzymes and secondary metabolites.</title>
        <authorList>
            <person name="Sorensen T."/>
        </authorList>
    </citation>
    <scope>NUCLEOTIDE SEQUENCE [LARGE SCALE GENOMIC DNA]</scope>
    <source>
        <strain evidence="5 6">CBS 83171</strain>
    </source>
</reference>
<evidence type="ECO:0000313" key="5">
    <source>
        <dbReference type="EMBL" id="KAK8046370.1"/>
    </source>
</evidence>
<dbReference type="SUPFAM" id="SSF48403">
    <property type="entry name" value="Ankyrin repeat"/>
    <property type="match status" value="1"/>
</dbReference>
<dbReference type="Pfam" id="PF14420">
    <property type="entry name" value="Clr5"/>
    <property type="match status" value="1"/>
</dbReference>
<dbReference type="PANTHER" id="PTHR24123">
    <property type="entry name" value="ANKYRIN REPEAT-CONTAINING"/>
    <property type="match status" value="1"/>
</dbReference>
<evidence type="ECO:0000256" key="2">
    <source>
        <dbReference type="ARBA" id="ARBA00023043"/>
    </source>
</evidence>
<evidence type="ECO:0000313" key="6">
    <source>
        <dbReference type="Proteomes" id="UP001446871"/>
    </source>
</evidence>
<protein>
    <submittedName>
        <fullName evidence="5">Ankyrin repeat-containing domain protein</fullName>
    </submittedName>
</protein>
<feature type="repeat" description="ANK" evidence="3">
    <location>
        <begin position="755"/>
        <end position="787"/>
    </location>
</feature>
<sequence length="882" mass="100685">MPSQIIYANQPKDFSLWDAHKNVLKKLYLMDRLPLREVKKEMELNHGFPSDFTESMYETTLREHLKLRKNLKGSDWEPIATHLEKRLRQGKGSEVHFLGTRLTNKRVAKEVSRHRPAVRDGVATPPLPASIVISTPPAVPPEAVPDPQSSEDLILSFSGNDNTVAKTSLSRSELCHLLEGQFATERANLLTNEHAVKLLNLRSPMTFGLNSSVGILLHASYMLSNNNLERWDIHKPFMRWIELGADIQLLRQFFSLNTPTTTAVWFSLVRGEFSAFVPTDAVAEIWFEIGLTIHDGRPIRDNIEWCFDVLDGMSPAGQWSMMKRISKIGQTIFQEDWPIYEASMLEQQLTNSMVDPKLTKTVIDSGMSLPEGMFIDWDRWVWCPTQSRMGTIHMEAFKMLAEAGVRIVPWATRGSWQILCHDPNKRLEFSEKVRLSQCDVWAEMISLYSGSPIKECVTLVGIASAASKGLDSLSAYVRGRPHQMLPTKEEVLQITLHYMIDMGLKSIIHVLLQYGVDAELKCLRYPSIISDHRGVKWNKVIFDIGDFEEPWLVDSEVDRADLLHLAIRRHCSVETIRYLLDERVQMHSRPYHLDEANKEADPAWPEVLELSVRTRMHHADEIYRDMRLYHYFKQLGAMPPDPTDPIKARRRLGLIPDLIWSRAKNETVADIWNNGDGFEMLYDEDRDRILIKTIRSGDLTWARTLIERGASVNGQTIFDTRLYTPLQQACDNKSPLWFIRYLIGKGGNTTFDEDTGYTALHFAAEEGWLNLASLSLDNHTDINANCTPNRDEYVDDWFLTFQDEDGQGELLQLDFTPLDLSSAYGRLDVVKFLLNLGGESAVPGETGFYGALNLAEDNNFQGVVMLLEQESEKQGEICEELQ</sequence>
<proteinExistence type="predicted"/>
<organism evidence="5 6">
    <name type="scientific">Apiospora saccharicola</name>
    <dbReference type="NCBI Taxonomy" id="335842"/>
    <lineage>
        <taxon>Eukaryota</taxon>
        <taxon>Fungi</taxon>
        <taxon>Dikarya</taxon>
        <taxon>Ascomycota</taxon>
        <taxon>Pezizomycotina</taxon>
        <taxon>Sordariomycetes</taxon>
        <taxon>Xylariomycetidae</taxon>
        <taxon>Amphisphaeriales</taxon>
        <taxon>Apiosporaceae</taxon>
        <taxon>Apiospora</taxon>
    </lineage>
</organism>
<comment type="caution">
    <text evidence="5">The sequence shown here is derived from an EMBL/GenBank/DDBJ whole genome shotgun (WGS) entry which is preliminary data.</text>
</comment>
<feature type="domain" description="Clr5" evidence="4">
    <location>
        <begin position="17"/>
        <end position="62"/>
    </location>
</feature>
<gene>
    <name evidence="5" type="ORF">PG996_014434</name>
</gene>
<evidence type="ECO:0000256" key="1">
    <source>
        <dbReference type="ARBA" id="ARBA00022737"/>
    </source>
</evidence>
<dbReference type="InterPro" id="IPR002110">
    <property type="entry name" value="Ankyrin_rpt"/>
</dbReference>
<dbReference type="PROSITE" id="PS50297">
    <property type="entry name" value="ANK_REP_REGION"/>
    <property type="match status" value="1"/>
</dbReference>
<dbReference type="SMART" id="SM00248">
    <property type="entry name" value="ANK"/>
    <property type="match status" value="6"/>
</dbReference>
<dbReference type="Proteomes" id="UP001446871">
    <property type="component" value="Unassembled WGS sequence"/>
</dbReference>
<keyword evidence="6" id="KW-1185">Reference proteome</keyword>
<name>A0ABR1TKB4_9PEZI</name>
<dbReference type="InterPro" id="IPR051165">
    <property type="entry name" value="Multifunctional_ANK_Repeat"/>
</dbReference>
<evidence type="ECO:0000259" key="4">
    <source>
        <dbReference type="Pfam" id="PF14420"/>
    </source>
</evidence>
<dbReference type="InterPro" id="IPR025676">
    <property type="entry name" value="Clr5_dom"/>
</dbReference>
<evidence type="ECO:0000256" key="3">
    <source>
        <dbReference type="PROSITE-ProRule" id="PRU00023"/>
    </source>
</evidence>
<keyword evidence="2 3" id="KW-0040">ANK repeat</keyword>